<gene>
    <name evidence="1" type="ORF">AGABI1DRAFT_111913</name>
</gene>
<sequence length="63" mass="7061">MPIVIKLTAMWVKFVKASRNFKFGVSERCIGFTVFSSSLLLFISPLFSTDPEFAKAKVQVQSS</sequence>
<evidence type="ECO:0000313" key="1">
    <source>
        <dbReference type="EMBL" id="EKM81635.1"/>
    </source>
</evidence>
<evidence type="ECO:0000313" key="2">
    <source>
        <dbReference type="Proteomes" id="UP000008493"/>
    </source>
</evidence>
<protein>
    <submittedName>
        <fullName evidence="1">Uncharacterized protein</fullName>
    </submittedName>
</protein>
<dbReference type="OMA" id="LTAMWVK"/>
<keyword evidence="2" id="KW-1185">Reference proteome</keyword>
<reference evidence="2" key="1">
    <citation type="journal article" date="2012" name="Proc. Natl. Acad. Sci. U.S.A.">
        <title>Genome sequence of the button mushroom Agaricus bisporus reveals mechanisms governing adaptation to a humic-rich ecological niche.</title>
        <authorList>
            <person name="Morin E."/>
            <person name="Kohler A."/>
            <person name="Baker A.R."/>
            <person name="Foulongne-Oriol M."/>
            <person name="Lombard V."/>
            <person name="Nagy L.G."/>
            <person name="Ohm R.A."/>
            <person name="Patyshakuliyeva A."/>
            <person name="Brun A."/>
            <person name="Aerts A.L."/>
            <person name="Bailey A.M."/>
            <person name="Billette C."/>
            <person name="Coutinho P.M."/>
            <person name="Deakin G."/>
            <person name="Doddapaneni H."/>
            <person name="Floudas D."/>
            <person name="Grimwood J."/>
            <person name="Hilden K."/>
            <person name="Kuees U."/>
            <person name="LaButti K.M."/>
            <person name="Lapidus A."/>
            <person name="Lindquist E.A."/>
            <person name="Lucas S.M."/>
            <person name="Murat C."/>
            <person name="Riley R.W."/>
            <person name="Salamov A.A."/>
            <person name="Schmutz J."/>
            <person name="Subramanian V."/>
            <person name="Woesten H.A.B."/>
            <person name="Xu J."/>
            <person name="Eastwood D.C."/>
            <person name="Foster G.D."/>
            <person name="Sonnenberg A.S."/>
            <person name="Cullen D."/>
            <person name="de Vries R.P."/>
            <person name="Lundell T."/>
            <person name="Hibbett D.S."/>
            <person name="Henrissat B."/>
            <person name="Burton K.S."/>
            <person name="Kerrigan R.W."/>
            <person name="Challen M.P."/>
            <person name="Grigoriev I.V."/>
            <person name="Martin F."/>
        </authorList>
    </citation>
    <scope>NUCLEOTIDE SEQUENCE [LARGE SCALE GENOMIC DNA]</scope>
    <source>
        <strain evidence="2">JB137-S8 / ATCC MYA-4627 / FGSC 10392</strain>
    </source>
</reference>
<dbReference type="EMBL" id="JH971387">
    <property type="protein sequence ID" value="EKM81635.1"/>
    <property type="molecule type" value="Genomic_DNA"/>
</dbReference>
<proteinExistence type="predicted"/>
<dbReference type="AlphaFoldDB" id="K5Y1G4"/>
<dbReference type="Proteomes" id="UP000008493">
    <property type="component" value="Unassembled WGS sequence"/>
</dbReference>
<dbReference type="KEGG" id="abp:AGABI1DRAFT111913"/>
<dbReference type="HOGENOM" id="CLU_2885255_0_0_1"/>
<name>K5Y1G4_AGABU</name>
<dbReference type="GeneID" id="18823454"/>
<dbReference type="RefSeq" id="XP_007327508.1">
    <property type="nucleotide sequence ID" value="XM_007327446.1"/>
</dbReference>
<dbReference type="InParanoid" id="K5Y1G4"/>
<organism evidence="1 2">
    <name type="scientific">Agaricus bisporus var. burnettii (strain JB137-S8 / ATCC MYA-4627 / FGSC 10392)</name>
    <name type="common">White button mushroom</name>
    <dbReference type="NCBI Taxonomy" id="597362"/>
    <lineage>
        <taxon>Eukaryota</taxon>
        <taxon>Fungi</taxon>
        <taxon>Dikarya</taxon>
        <taxon>Basidiomycota</taxon>
        <taxon>Agaricomycotina</taxon>
        <taxon>Agaricomycetes</taxon>
        <taxon>Agaricomycetidae</taxon>
        <taxon>Agaricales</taxon>
        <taxon>Agaricineae</taxon>
        <taxon>Agaricaceae</taxon>
        <taxon>Agaricus</taxon>
    </lineage>
</organism>
<accession>K5Y1G4</accession>